<evidence type="ECO:0000259" key="1">
    <source>
        <dbReference type="Pfam" id="PF00534"/>
    </source>
</evidence>
<reference evidence="3 4" key="1">
    <citation type="submission" date="2019-02" db="EMBL/GenBank/DDBJ databases">
        <title>Deep-cultivation of Planctomycetes and their phenomic and genomic characterization uncovers novel biology.</title>
        <authorList>
            <person name="Wiegand S."/>
            <person name="Jogler M."/>
            <person name="Boedeker C."/>
            <person name="Pinto D."/>
            <person name="Vollmers J."/>
            <person name="Rivas-Marin E."/>
            <person name="Kohn T."/>
            <person name="Peeters S.H."/>
            <person name="Heuer A."/>
            <person name="Rast P."/>
            <person name="Oberbeckmann S."/>
            <person name="Bunk B."/>
            <person name="Jeske O."/>
            <person name="Meyerdierks A."/>
            <person name="Storesund J.E."/>
            <person name="Kallscheuer N."/>
            <person name="Luecker S."/>
            <person name="Lage O.M."/>
            <person name="Pohl T."/>
            <person name="Merkel B.J."/>
            <person name="Hornburger P."/>
            <person name="Mueller R.-W."/>
            <person name="Bruemmer F."/>
            <person name="Labrenz M."/>
            <person name="Spormann A.M."/>
            <person name="Op den Camp H."/>
            <person name="Overmann J."/>
            <person name="Amann R."/>
            <person name="Jetten M.S.M."/>
            <person name="Mascher T."/>
            <person name="Medema M.H."/>
            <person name="Devos D.P."/>
            <person name="Kaster A.-K."/>
            <person name="Ovreas L."/>
            <person name="Rohde M."/>
            <person name="Galperin M.Y."/>
            <person name="Jogler C."/>
        </authorList>
    </citation>
    <scope>NUCLEOTIDE SEQUENCE [LARGE SCALE GENOMIC DNA]</scope>
    <source>
        <strain evidence="3 4">EC9</strain>
    </source>
</reference>
<dbReference type="Pfam" id="PF00534">
    <property type="entry name" value="Glycos_transf_1"/>
    <property type="match status" value="1"/>
</dbReference>
<dbReference type="AlphaFoldDB" id="A0A517M824"/>
<organism evidence="3 4">
    <name type="scientific">Rosistilla ulvae</name>
    <dbReference type="NCBI Taxonomy" id="1930277"/>
    <lineage>
        <taxon>Bacteria</taxon>
        <taxon>Pseudomonadati</taxon>
        <taxon>Planctomycetota</taxon>
        <taxon>Planctomycetia</taxon>
        <taxon>Pirellulales</taxon>
        <taxon>Pirellulaceae</taxon>
        <taxon>Rosistilla</taxon>
    </lineage>
</organism>
<name>A0A517M824_9BACT</name>
<dbReference type="OrthoDB" id="9813638at2"/>
<dbReference type="Pfam" id="PF13439">
    <property type="entry name" value="Glyco_transf_4"/>
    <property type="match status" value="1"/>
</dbReference>
<dbReference type="EMBL" id="CP036261">
    <property type="protein sequence ID" value="QDS91036.1"/>
    <property type="molecule type" value="Genomic_DNA"/>
</dbReference>
<dbReference type="RefSeq" id="WP_145348738.1">
    <property type="nucleotide sequence ID" value="NZ_CP036261.1"/>
</dbReference>
<dbReference type="Gene3D" id="3.40.50.2000">
    <property type="entry name" value="Glycogen Phosphorylase B"/>
    <property type="match status" value="2"/>
</dbReference>
<dbReference type="KEGG" id="ruv:EC9_52550"/>
<dbReference type="InterPro" id="IPR001296">
    <property type="entry name" value="Glyco_trans_1"/>
</dbReference>
<keyword evidence="3" id="KW-0808">Transferase</keyword>
<feature type="domain" description="Glycosyl transferase family 1" evidence="1">
    <location>
        <begin position="186"/>
        <end position="340"/>
    </location>
</feature>
<dbReference type="CDD" id="cd03811">
    <property type="entry name" value="GT4_GT28_WabH-like"/>
    <property type="match status" value="1"/>
</dbReference>
<feature type="domain" description="Glycosyltransferase subfamily 4-like N-terminal" evidence="2">
    <location>
        <begin position="17"/>
        <end position="171"/>
    </location>
</feature>
<accession>A0A517M824</accession>
<protein>
    <submittedName>
        <fullName evidence="3">N-acetylgalactosamine-N, N'-diacetylbacillosaminyl-diphospho-undecaprenol 4-alpha-N-acetylgalactosaminyltransferase</fullName>
        <ecNumber evidence="3">2.4.1.291</ecNumber>
    </submittedName>
</protein>
<dbReference type="InterPro" id="IPR028098">
    <property type="entry name" value="Glyco_trans_4-like_N"/>
</dbReference>
<keyword evidence="4" id="KW-1185">Reference proteome</keyword>
<evidence type="ECO:0000313" key="4">
    <source>
        <dbReference type="Proteomes" id="UP000319557"/>
    </source>
</evidence>
<dbReference type="EC" id="2.4.1.291" evidence="3"/>
<dbReference type="GO" id="GO:0016757">
    <property type="term" value="F:glycosyltransferase activity"/>
    <property type="evidence" value="ECO:0007669"/>
    <property type="project" value="UniProtKB-KW"/>
</dbReference>
<proteinExistence type="predicted"/>
<dbReference type="Proteomes" id="UP000319557">
    <property type="component" value="Chromosome"/>
</dbReference>
<dbReference type="PANTHER" id="PTHR12526">
    <property type="entry name" value="GLYCOSYLTRANSFERASE"/>
    <property type="match status" value="1"/>
</dbReference>
<keyword evidence="3" id="KW-0328">Glycosyltransferase</keyword>
<evidence type="ECO:0000313" key="3">
    <source>
        <dbReference type="EMBL" id="QDS91036.1"/>
    </source>
</evidence>
<evidence type="ECO:0000259" key="2">
    <source>
        <dbReference type="Pfam" id="PF13439"/>
    </source>
</evidence>
<gene>
    <name evidence="3" type="primary">pglJ_2</name>
    <name evidence="3" type="ORF">EC9_52550</name>
</gene>
<sequence length="383" mass="42813">MSRPIPLLIVSTTLDCGGAERFASTLLANIDRDRLQPELVLFRNKLGYAMPADVSLHTLGHRRVWNTARTVARLRQLIRRQQPAIILSNIAATNVVTGMALCGIHARPRWVARVGNSPRLHDSFLKSWGANIVYPMADRIVGNSVGLTDELRTRFSPLAQRMTTLPNPTDLKALALQSTCADSLRPRMEGPLLIAVGRLCQQKRYDLMLEAFARVRSQVSAELWICGDGPLRRQLERQIRHLKLTSSVRLLGLRRNPHALMKQADLFLMSSDHEGSPNALIEAQVLGIPAVTTKCPHGPEEIVIHRTTGFLTPVGNADAFANAVLRALKTKELLSHTSAYEQVRRRFDANRVVRQWEDLLCQQVMTTRSEPSDFHSVSQVQSP</sequence>
<dbReference type="SUPFAM" id="SSF53756">
    <property type="entry name" value="UDP-Glycosyltransferase/glycogen phosphorylase"/>
    <property type="match status" value="1"/>
</dbReference>